<evidence type="ECO:0000313" key="2">
    <source>
        <dbReference type="EMBL" id="EEW93463.1"/>
    </source>
</evidence>
<dbReference type="SUPFAM" id="SSF69322">
    <property type="entry name" value="Tricorn protease domain 2"/>
    <property type="match status" value="1"/>
</dbReference>
<dbReference type="OrthoDB" id="2207925at2"/>
<feature type="signal peptide" evidence="1">
    <location>
        <begin position="1"/>
        <end position="23"/>
    </location>
</feature>
<gene>
    <name evidence="2" type="ORF">HMPREF0446_00345</name>
</gene>
<name>D0BK60_9LACT</name>
<proteinExistence type="predicted"/>
<dbReference type="EMBL" id="ACRF02000013">
    <property type="protein sequence ID" value="EEW93463.1"/>
    <property type="molecule type" value="Genomic_DNA"/>
</dbReference>
<reference evidence="2" key="1">
    <citation type="submission" date="2009-09" db="EMBL/GenBank/DDBJ databases">
        <authorList>
            <consortium name="The Broad Institute Genome Sequencing Platform"/>
            <person name="Ward D."/>
            <person name="Feldgarden M."/>
            <person name="Earl A."/>
            <person name="Young S.K."/>
            <person name="Zeng Q."/>
            <person name="Koehrsen M."/>
            <person name="Alvarado L."/>
            <person name="Berlin A."/>
            <person name="Bochicchio J."/>
            <person name="Borenstein D."/>
            <person name="Chapman S.B."/>
            <person name="Chen Z."/>
            <person name="Engels R."/>
            <person name="Freedman E."/>
            <person name="Gellesch M."/>
            <person name="Goldberg J."/>
            <person name="Griggs A."/>
            <person name="Gujja S."/>
            <person name="Heilman E."/>
            <person name="Heiman D."/>
            <person name="Hepburn T."/>
            <person name="Howarth C."/>
            <person name="Jen D."/>
            <person name="Larson L."/>
            <person name="Lewis B."/>
            <person name="Mehta T."/>
            <person name="Park D."/>
            <person name="Pearson M."/>
            <person name="Roberts A."/>
            <person name="Saif S."/>
            <person name="Shea T."/>
            <person name="Shenoy N."/>
            <person name="Sisk P."/>
            <person name="Stolte C."/>
            <person name="Sykes S."/>
            <person name="Thomson T."/>
            <person name="Walk T."/>
            <person name="White J."/>
            <person name="Yandava C."/>
            <person name="Sibley C.D."/>
            <person name="Field T.R."/>
            <person name="Grinwis M."/>
            <person name="Eshaghurshan C.S."/>
            <person name="Surette M.G."/>
            <person name="Haas B."/>
            <person name="Nusbaum C."/>
            <person name="Birren B."/>
        </authorList>
    </citation>
    <scope>NUCLEOTIDE SEQUENCE [LARGE SCALE GENOMIC DNA]</scope>
    <source>
        <strain evidence="2">ATCC 700633</strain>
    </source>
</reference>
<dbReference type="RefSeq" id="WP_006702619.1">
    <property type="nucleotide sequence ID" value="NZ_KI391971.1"/>
</dbReference>
<sequence>MLGKYRVVSIVLLSICLASCGQQKNTQETTVQESVTTVEQSKNTNFQLGKGSNQFNSVSFIETFRDKSMVAHYAEEYPDFIPQMLSEDGKLYGSVDHVGILEIDLKTNTYSLVHQMSDATVSHQWVRAVDKNWVFFEEYTDSKENANFYLLNRTTGEVTTVKENEKIPLIQHITAFFTEDSKLVFNVVKDSKEDTSLNMLHQLETTTMKDQVVDQNTFSPIQFNGKLYYIRYDASANHSEVVQYDMKSGEKEVTLTHQSATEHLNQLFTDQHELYVSLGTDLKSGTIYHVNQAEKKYDWVYGYTSRGFIQQNHLGFMSFSATDTESGRYKTPYRLINLQHQHEFDYDGSMIFLSEKGMAWVAFKKDTKDIPKGETFRNENSEIHYVEFE</sequence>
<protein>
    <recommendedName>
        <fullName evidence="4">Lipoprotein</fullName>
    </recommendedName>
</protein>
<reference evidence="2" key="2">
    <citation type="submission" date="2011-10" db="EMBL/GenBank/DDBJ databases">
        <title>The Genome Sequence of Granulicatella elegans ATCC 700633.</title>
        <authorList>
            <consortium name="The Broad Institute Genome Sequencing Platform"/>
            <consortium name="The Broad Institute Genome Sequencing Center for Infectious Disease"/>
            <person name="Earl A."/>
            <person name="Ward D."/>
            <person name="Feldgarden M."/>
            <person name="Gevers D."/>
            <person name="Sibley C.D."/>
            <person name="Field T.R."/>
            <person name="Grinwis M."/>
            <person name="Eshaghurshan C.S."/>
            <person name="Surette M.G."/>
            <person name="Young S.K."/>
            <person name="Zeng Q."/>
            <person name="Gargeya S."/>
            <person name="Fitzgerald M."/>
            <person name="Haas B."/>
            <person name="Abouelleil A."/>
            <person name="Alvarado L."/>
            <person name="Arachchi H.M."/>
            <person name="Berlin A."/>
            <person name="Brown A."/>
            <person name="Chapman S.B."/>
            <person name="Chen Z."/>
            <person name="Dunbar C."/>
            <person name="Freedman E."/>
            <person name="Gearin G."/>
            <person name="Goldberg J."/>
            <person name="Griggs A."/>
            <person name="Gujja S."/>
            <person name="Heiman D."/>
            <person name="Howarth C."/>
            <person name="Larson L."/>
            <person name="Lui A."/>
            <person name="MacDonald P.J.P."/>
            <person name="Montmayeur A."/>
            <person name="Murphy C."/>
            <person name="Neiman D."/>
            <person name="Pearson M."/>
            <person name="Priest M."/>
            <person name="Roberts A."/>
            <person name="Saif S."/>
            <person name="Shea T."/>
            <person name="Shenoy N."/>
            <person name="Sisk P."/>
            <person name="Stolte C."/>
            <person name="Sykes S."/>
            <person name="Wortman J."/>
            <person name="Nusbaum C."/>
            <person name="Birren B."/>
        </authorList>
    </citation>
    <scope>NUCLEOTIDE SEQUENCE [LARGE SCALE GENOMIC DNA]</scope>
    <source>
        <strain evidence="2">ATCC 700633</strain>
    </source>
</reference>
<dbReference type="AlphaFoldDB" id="D0BK60"/>
<feature type="chain" id="PRO_5003006225" description="Lipoprotein" evidence="1">
    <location>
        <begin position="24"/>
        <end position="389"/>
    </location>
</feature>
<accession>D0BK60</accession>
<comment type="caution">
    <text evidence="2">The sequence shown here is derived from an EMBL/GenBank/DDBJ whole genome shotgun (WGS) entry which is preliminary data.</text>
</comment>
<organism evidence="2 3">
    <name type="scientific">Granulicatella elegans ATCC 700633</name>
    <dbReference type="NCBI Taxonomy" id="626369"/>
    <lineage>
        <taxon>Bacteria</taxon>
        <taxon>Bacillati</taxon>
        <taxon>Bacillota</taxon>
        <taxon>Bacilli</taxon>
        <taxon>Lactobacillales</taxon>
        <taxon>Carnobacteriaceae</taxon>
        <taxon>Granulicatella</taxon>
    </lineage>
</organism>
<evidence type="ECO:0008006" key="4">
    <source>
        <dbReference type="Google" id="ProtNLM"/>
    </source>
</evidence>
<evidence type="ECO:0000256" key="1">
    <source>
        <dbReference type="SAM" id="SignalP"/>
    </source>
</evidence>
<dbReference type="HOGENOM" id="CLU_733456_0_0_9"/>
<evidence type="ECO:0000313" key="3">
    <source>
        <dbReference type="Proteomes" id="UP000002939"/>
    </source>
</evidence>
<dbReference type="STRING" id="626369.HMPREF0446_00345"/>
<dbReference type="Proteomes" id="UP000002939">
    <property type="component" value="Unassembled WGS sequence"/>
</dbReference>
<keyword evidence="1" id="KW-0732">Signal</keyword>
<keyword evidence="3" id="KW-1185">Reference proteome</keyword>